<dbReference type="AlphaFoldDB" id="A0A7S3NAM9"/>
<sequence>MSNGFEGNSHMAIRLHPCDTSEISSMRKKISSNPINVNPEQELIHLENVNVGMIKLNKNNERAKFYKNNKFKSTEICDSEDSMNISSRKRILTVESENPGQVLPKLQKGKKQRKENSISDQEFNSFFTAFEQHSKCNLGQTFRTTSGASMCSSTKVSPQLKSRKNSPISSERLIANMTTSESSNLNVQKKKKRIRTKNSFGKMQNSDKDSQTSTSQNMSSMLVILDSLKQL</sequence>
<evidence type="ECO:0000256" key="1">
    <source>
        <dbReference type="SAM" id="MobiDB-lite"/>
    </source>
</evidence>
<feature type="region of interest" description="Disordered" evidence="1">
    <location>
        <begin position="147"/>
        <end position="167"/>
    </location>
</feature>
<evidence type="ECO:0000313" key="2">
    <source>
        <dbReference type="EMBL" id="CAE0355326.1"/>
    </source>
</evidence>
<protein>
    <submittedName>
        <fullName evidence="2">Uncharacterized protein</fullName>
    </submittedName>
</protein>
<accession>A0A7S3NAM9</accession>
<feature type="region of interest" description="Disordered" evidence="1">
    <location>
        <begin position="189"/>
        <end position="218"/>
    </location>
</feature>
<dbReference type="EMBL" id="HBII01034304">
    <property type="protein sequence ID" value="CAE0355326.1"/>
    <property type="molecule type" value="Transcribed_RNA"/>
</dbReference>
<proteinExistence type="predicted"/>
<gene>
    <name evidence="2" type="ORF">EHAR0213_LOCUS14243</name>
</gene>
<name>A0A7S3NAM9_9SPIT</name>
<organism evidence="2">
    <name type="scientific">Euplotes harpa</name>
    <dbReference type="NCBI Taxonomy" id="151035"/>
    <lineage>
        <taxon>Eukaryota</taxon>
        <taxon>Sar</taxon>
        <taxon>Alveolata</taxon>
        <taxon>Ciliophora</taxon>
        <taxon>Intramacronucleata</taxon>
        <taxon>Spirotrichea</taxon>
        <taxon>Hypotrichia</taxon>
        <taxon>Euplotida</taxon>
        <taxon>Euplotidae</taxon>
        <taxon>Euplotes</taxon>
    </lineage>
</organism>
<reference evidence="2" key="1">
    <citation type="submission" date="2021-01" db="EMBL/GenBank/DDBJ databases">
        <authorList>
            <person name="Corre E."/>
            <person name="Pelletier E."/>
            <person name="Niang G."/>
            <person name="Scheremetjew M."/>
            <person name="Finn R."/>
            <person name="Kale V."/>
            <person name="Holt S."/>
            <person name="Cochrane G."/>
            <person name="Meng A."/>
            <person name="Brown T."/>
            <person name="Cohen L."/>
        </authorList>
    </citation>
    <scope>NUCLEOTIDE SEQUENCE</scope>
    <source>
        <strain evidence="2">FSP1.4</strain>
    </source>
</reference>